<feature type="region of interest" description="Disordered" evidence="1">
    <location>
        <begin position="1"/>
        <end position="47"/>
    </location>
</feature>
<sequence length="429" mass="45196">MRAARQRRRRVDGGHAQAAGVDHAGRDLVPWRQRDDGVAPQRGGAGRARIDEARGAARLADVLHRRVLALQAVAVEQGVARAALQQQRQLPAQVVGVLDAAVAAARAERRDQMRRVAREQHVAVAQAVQAFVAVGPDAMPGDVEFHAFAQQVPDALAHGRVGGGRGRVLVRTQLEVQAPGVVGHLVAPDGAAVVAAGVQPGPAFFRPGRVAQHDVDDDPAVLGLVVHARTQAQHAAHRALGAVAGNHPLRAAGVGAVGRLHLQGRRAAGLRLDPGDAVQPAQLGQRLAHQRVDQEGLQVVLLQVDEAVVAHVGLVLQGERGHRHVAAQHAAHVPAHALADHGIGHSQAVEDVQRALRPDHAARGQAAHADGVVVVQHDHRNAAAHQIQGQRQAGQSGPHDGHRVRIAAGAVHFLGPDVRVDGKLFHRFP</sequence>
<accession>A0A6S7F1S5</accession>
<keyword evidence="3" id="KW-1185">Reference proteome</keyword>
<protein>
    <submittedName>
        <fullName evidence="2">Uncharacterized protein</fullName>
    </submittedName>
</protein>
<dbReference type="AlphaFoldDB" id="A0A6S7F1S5"/>
<evidence type="ECO:0000313" key="3">
    <source>
        <dbReference type="Proteomes" id="UP000494117"/>
    </source>
</evidence>
<evidence type="ECO:0000313" key="2">
    <source>
        <dbReference type="EMBL" id="CAB3927256.1"/>
    </source>
</evidence>
<name>A0A6S7F1S5_9BURK</name>
<gene>
    <name evidence="2" type="ORF">LMG26858_05992</name>
</gene>
<dbReference type="EMBL" id="CADILG010000084">
    <property type="protein sequence ID" value="CAB3927256.1"/>
    <property type="molecule type" value="Genomic_DNA"/>
</dbReference>
<feature type="compositionally biased region" description="Basic residues" evidence="1">
    <location>
        <begin position="1"/>
        <end position="10"/>
    </location>
</feature>
<proteinExistence type="predicted"/>
<reference evidence="2 3" key="1">
    <citation type="submission" date="2020-04" db="EMBL/GenBank/DDBJ databases">
        <authorList>
            <person name="De Canck E."/>
        </authorList>
    </citation>
    <scope>NUCLEOTIDE SEQUENCE [LARGE SCALE GENOMIC DNA]</scope>
    <source>
        <strain evidence="2 3">LMG 26858</strain>
    </source>
</reference>
<dbReference type="Proteomes" id="UP000494117">
    <property type="component" value="Unassembled WGS sequence"/>
</dbReference>
<organism evidence="2 3">
    <name type="scientific">Achromobacter anxifer</name>
    <dbReference type="NCBI Taxonomy" id="1287737"/>
    <lineage>
        <taxon>Bacteria</taxon>
        <taxon>Pseudomonadati</taxon>
        <taxon>Pseudomonadota</taxon>
        <taxon>Betaproteobacteria</taxon>
        <taxon>Burkholderiales</taxon>
        <taxon>Alcaligenaceae</taxon>
        <taxon>Achromobacter</taxon>
    </lineage>
</organism>
<evidence type="ECO:0000256" key="1">
    <source>
        <dbReference type="SAM" id="MobiDB-lite"/>
    </source>
</evidence>